<protein>
    <submittedName>
        <fullName evidence="1">Uncharacterized protein</fullName>
    </submittedName>
</protein>
<dbReference type="Proteomes" id="UP000319342">
    <property type="component" value="Chromosome"/>
</dbReference>
<dbReference type="AlphaFoldDB" id="A0A518D3R7"/>
<evidence type="ECO:0000313" key="1">
    <source>
        <dbReference type="EMBL" id="QDU86115.1"/>
    </source>
</evidence>
<sequence>MEAAELESLDEAGRRAAAHVIDLDAESNDCPACGEPFSGHPVRCPSCGLRLR</sequence>
<dbReference type="EMBL" id="CP036290">
    <property type="protein sequence ID" value="QDU86115.1"/>
    <property type="molecule type" value="Genomic_DNA"/>
</dbReference>
<gene>
    <name evidence="1" type="ORF">Pla163_32640</name>
</gene>
<name>A0A518D3R7_9BACT</name>
<evidence type="ECO:0000313" key="2">
    <source>
        <dbReference type="Proteomes" id="UP000319342"/>
    </source>
</evidence>
<accession>A0A518D3R7</accession>
<organism evidence="1 2">
    <name type="scientific">Rohdeia mirabilis</name>
    <dbReference type="NCBI Taxonomy" id="2528008"/>
    <lineage>
        <taxon>Bacteria</taxon>
        <taxon>Pseudomonadati</taxon>
        <taxon>Planctomycetota</taxon>
        <taxon>Planctomycetia</taxon>
        <taxon>Planctomycetia incertae sedis</taxon>
        <taxon>Rohdeia</taxon>
    </lineage>
</organism>
<reference evidence="1 2" key="1">
    <citation type="submission" date="2019-02" db="EMBL/GenBank/DDBJ databases">
        <title>Deep-cultivation of Planctomycetes and their phenomic and genomic characterization uncovers novel biology.</title>
        <authorList>
            <person name="Wiegand S."/>
            <person name="Jogler M."/>
            <person name="Boedeker C."/>
            <person name="Pinto D."/>
            <person name="Vollmers J."/>
            <person name="Rivas-Marin E."/>
            <person name="Kohn T."/>
            <person name="Peeters S.H."/>
            <person name="Heuer A."/>
            <person name="Rast P."/>
            <person name="Oberbeckmann S."/>
            <person name="Bunk B."/>
            <person name="Jeske O."/>
            <person name="Meyerdierks A."/>
            <person name="Storesund J.E."/>
            <person name="Kallscheuer N."/>
            <person name="Luecker S."/>
            <person name="Lage O.M."/>
            <person name="Pohl T."/>
            <person name="Merkel B.J."/>
            <person name="Hornburger P."/>
            <person name="Mueller R.-W."/>
            <person name="Bruemmer F."/>
            <person name="Labrenz M."/>
            <person name="Spormann A.M."/>
            <person name="Op den Camp H."/>
            <person name="Overmann J."/>
            <person name="Amann R."/>
            <person name="Jetten M.S.M."/>
            <person name="Mascher T."/>
            <person name="Medema M.H."/>
            <person name="Devos D.P."/>
            <person name="Kaster A.-K."/>
            <person name="Ovreas L."/>
            <person name="Rohde M."/>
            <person name="Galperin M.Y."/>
            <person name="Jogler C."/>
        </authorList>
    </citation>
    <scope>NUCLEOTIDE SEQUENCE [LARGE SCALE GENOMIC DNA]</scope>
    <source>
        <strain evidence="1 2">Pla163</strain>
    </source>
</reference>
<proteinExistence type="predicted"/>
<dbReference type="RefSeq" id="WP_419186025.1">
    <property type="nucleotide sequence ID" value="NZ_CP036290.1"/>
</dbReference>
<keyword evidence="2" id="KW-1185">Reference proteome</keyword>